<proteinExistence type="predicted"/>
<feature type="compositionally biased region" description="Basic and acidic residues" evidence="1">
    <location>
        <begin position="939"/>
        <end position="952"/>
    </location>
</feature>
<feature type="region of interest" description="Disordered" evidence="1">
    <location>
        <begin position="570"/>
        <end position="694"/>
    </location>
</feature>
<evidence type="ECO:0000313" key="2">
    <source>
        <dbReference type="Proteomes" id="UP000050792"/>
    </source>
</evidence>
<feature type="region of interest" description="Disordered" evidence="1">
    <location>
        <begin position="470"/>
        <end position="514"/>
    </location>
</feature>
<feature type="compositionally biased region" description="Pro residues" evidence="1">
    <location>
        <begin position="20"/>
        <end position="31"/>
    </location>
</feature>
<dbReference type="Proteomes" id="UP000050792">
    <property type="component" value="Unassembled WGS sequence"/>
</dbReference>
<protein>
    <submittedName>
        <fullName evidence="3">Uncharacterized protein</fullName>
    </submittedName>
</protein>
<evidence type="ECO:0000256" key="1">
    <source>
        <dbReference type="SAM" id="MobiDB-lite"/>
    </source>
</evidence>
<keyword evidence="2" id="KW-1185">Reference proteome</keyword>
<feature type="region of interest" description="Disordered" evidence="1">
    <location>
        <begin position="1753"/>
        <end position="1772"/>
    </location>
</feature>
<name>A0AA85EUM3_9TREM</name>
<dbReference type="WBParaSite" id="SRDH1_24260.1">
    <property type="protein sequence ID" value="SRDH1_24260.1"/>
    <property type="gene ID" value="SRDH1_24260"/>
</dbReference>
<feature type="compositionally biased region" description="Low complexity" evidence="1">
    <location>
        <begin position="570"/>
        <end position="665"/>
    </location>
</feature>
<evidence type="ECO:0000313" key="3">
    <source>
        <dbReference type="WBParaSite" id="SRDH1_24260.1"/>
    </source>
</evidence>
<sequence length="1871" mass="214304">MRRFSTSSSTSTNQRQMFPPSLPAPPYPAPDLSPVKNKSRRTSAPAVSHRSYEVVDSCNNNRNSQRINIEIMDMNKYHVKADEKIMNDLSPKYLLHSPPQSLVAESVSHSEFDSLLIANEGFSIENDFINKIKNNSVSKSNLSQYSEESLLTTLVQCQYQTENYMNHKFKRKINLTSHDTCFKSLKPTSSNIFNPIKLPDQPCLNQRLMNDYDNFNKINILNNDSTIAFNDISGIKTTKTYHRFIISNKQNPKSTNHTPLDKMNINHRNIDLKTINKVELAKRYWENYFKPKPPRITKNKIIENNLMTKSTTININNKLTDLCLQSTNNDYNYQNYNIKNCIDNKYDFVNNQRQYKHNDNEYVQISQFGILSTCTSSNSSTTNSIINQSEFFPLTNNNNNNNKTKYIGKGYSPSFIRLINDYEFNNIEKNQQQNSYELIQLLYKENQLHNHYSSNSTLNHIETTETFEKHNNTTNNTTNNNTNNNSTNGNNGNSTNSNNNNSNNSNNNNNNNRDLNDSAKEIIINKKYLYQNNIEFPNYNNHEYLDYYNNFLHPQSVTLRRHCIYLDNNNNDNSNNNSNNHSNSNNNNDSNNNSNNISNNNNSNSNNNNDSNNNSNNISDNNNSNSNNNNDSNNNSNNISDNNNSNSNNDNSNNNSNNNGNNNDNVNIPSSIPLNNLQGTNENNKNTKIIRTQNNPPYTYINNRIQTHHNLNNKSDWSKCSNKKQDTFHKHINKTFKQNNKKNNNNTTLIDHLIIPIHRRYSTIYPSIYSIDYNLLKSNLRNHSITPPTTTTTPTPPPTTTNYIDRIELFDKTIKHISSNVKLNKKTEYPNDKLKHILFSSYSSISTSSLISSISVDRKHFVHNNNNNSFELFNHKEQFLSLQDYCQRKISFINDKIKHKQETSPLQLSGVNELSLSPRIYYDNYIEDDNDNDVDDKENDTNSHNDDYENEKVKHKLKMSLSPAAQRYEEHVLATVSSRPYNKTGNQIFFNDHKNYVTHQNLIKKVHILPECQYDKKPIEIIKDYNYDEEENDSTNQQNEDLFNAELWREKFGAITRWRREVDDAMLAGETERFHSPETILHDNCVKEEFSRSPIPNQHNVTNYLKPTIVQANPFQSNGLYSSINNVETNYSTSSPFPNVQSYTNSKPLVSGKEAIGTKQHILCSPNNLKSNTYQIPMTKNMNVYDNVVPKCYQPTNHTVPSKVVINPSGVANDQTYQYDNNIRPEDSQQINSKYQAIRIKAPIPKLQCSRQRSNSGNAGVLQPGQQIENFTNIPNHYYYPSSNPVNLTPNIQGSIHHSYEPNIPLSNMNSSMNKYKNSTIKSFRNFLTPKLRRKTYELDRTESVRSKQDDHKLMNNSVEQHLDNNNSRSINERNNPLKKVVSSTSYTDALNLAVAANTALNEAFNQSITSTDSCQKTNSTTPISFKQQKFKTTTSPINPGSSIITNERSPAEVNLTPIDVVKIENKTNTCKWTKISKPYKNISLSPISSISQYNNGDKNSSVDNPMDKNKFKIDTTEQTLYSDNKCRSPKLLISEKSDDFTETNTDTKRIHGRVKSSLRHSVTLSPCRRKPDVTLEQCNSPYLQPSPLALSSGFVSAGSIVNTVEECNEKMNKDGFVETSSKVKSVPPPVGVHDYPIVTNLEKDLNKIDSLINDSLNIHLTDTTTSQRKSNPSELSNNSIQKSNEQQQQSKPNKSLPLQTLPPCKLLLGRVASNEDICIETETPFSFNIAATDKEICITRVASVEDLKCQQNHQHDPLKGNNNPNNNKSIKRNYKRIPISLRLTFGSESKLNQSIVHSNENYRAMYYVDIPQCSRTTELRRKTNPLKNYNTIDNHNTQNIIRYSLPCITYCEELPKPISLLPPLSIEKNR</sequence>
<feature type="compositionally biased region" description="Low complexity" evidence="1">
    <location>
        <begin position="1"/>
        <end position="12"/>
    </location>
</feature>
<feature type="region of interest" description="Disordered" evidence="1">
    <location>
        <begin position="927"/>
        <end position="954"/>
    </location>
</feature>
<reference evidence="3" key="2">
    <citation type="submission" date="2023-11" db="UniProtKB">
        <authorList>
            <consortium name="WormBaseParasite"/>
        </authorList>
    </citation>
    <scope>IDENTIFICATION</scope>
</reference>
<feature type="compositionally biased region" description="Acidic residues" evidence="1">
    <location>
        <begin position="927"/>
        <end position="938"/>
    </location>
</feature>
<organism evidence="2 3">
    <name type="scientific">Schistosoma rodhaini</name>
    <dbReference type="NCBI Taxonomy" id="6188"/>
    <lineage>
        <taxon>Eukaryota</taxon>
        <taxon>Metazoa</taxon>
        <taxon>Spiralia</taxon>
        <taxon>Lophotrochozoa</taxon>
        <taxon>Platyhelminthes</taxon>
        <taxon>Trematoda</taxon>
        <taxon>Digenea</taxon>
        <taxon>Strigeidida</taxon>
        <taxon>Schistosomatoidea</taxon>
        <taxon>Schistosomatidae</taxon>
        <taxon>Schistosoma</taxon>
    </lineage>
</organism>
<feature type="region of interest" description="Disordered" evidence="1">
    <location>
        <begin position="1"/>
        <end position="49"/>
    </location>
</feature>
<feature type="compositionally biased region" description="Polar residues" evidence="1">
    <location>
        <begin position="666"/>
        <end position="694"/>
    </location>
</feature>
<feature type="compositionally biased region" description="Low complexity" evidence="1">
    <location>
        <begin position="472"/>
        <end position="512"/>
    </location>
</feature>
<reference evidence="2" key="1">
    <citation type="submission" date="2022-06" db="EMBL/GenBank/DDBJ databases">
        <authorList>
            <person name="Berger JAMES D."/>
            <person name="Berger JAMES D."/>
        </authorList>
    </citation>
    <scope>NUCLEOTIDE SEQUENCE [LARGE SCALE GENOMIC DNA]</scope>
</reference>
<feature type="region of interest" description="Disordered" evidence="1">
    <location>
        <begin position="1664"/>
        <end position="1699"/>
    </location>
</feature>
<accession>A0AA85EUM3</accession>